<dbReference type="InterPro" id="IPR016195">
    <property type="entry name" value="Pol/histidinol_Pase-like"/>
</dbReference>
<accession>A1WTD2</accession>
<dbReference type="eggNOG" id="COG0613">
    <property type="taxonomic scope" value="Bacteria"/>
</dbReference>
<dbReference type="PANTHER" id="PTHR42924:SF3">
    <property type="entry name" value="POLYMERASE_HISTIDINOL PHOSPHATASE N-TERMINAL DOMAIN-CONTAINING PROTEIN"/>
    <property type="match status" value="1"/>
</dbReference>
<dbReference type="Pfam" id="PF02811">
    <property type="entry name" value="PHP"/>
    <property type="match status" value="1"/>
</dbReference>
<dbReference type="Proteomes" id="UP000000647">
    <property type="component" value="Chromosome"/>
</dbReference>
<dbReference type="Gene3D" id="1.10.150.650">
    <property type="match status" value="1"/>
</dbReference>
<dbReference type="InterPro" id="IPR003141">
    <property type="entry name" value="Pol/His_phosphatase_N"/>
</dbReference>
<dbReference type="Gene3D" id="3.20.20.140">
    <property type="entry name" value="Metal-dependent hydrolases"/>
    <property type="match status" value="1"/>
</dbReference>
<dbReference type="HOGENOM" id="CLU_067347_0_0_6"/>
<dbReference type="CDD" id="cd07438">
    <property type="entry name" value="PHP_HisPPase_AMP"/>
    <property type="match status" value="1"/>
</dbReference>
<dbReference type="EMBL" id="CP000544">
    <property type="protein sequence ID" value="ABM60944.1"/>
    <property type="molecule type" value="Genomic_DNA"/>
</dbReference>
<dbReference type="InterPro" id="IPR052018">
    <property type="entry name" value="PHP_domain"/>
</dbReference>
<evidence type="ECO:0000313" key="3">
    <source>
        <dbReference type="Proteomes" id="UP000000647"/>
    </source>
</evidence>
<dbReference type="GO" id="GO:0004534">
    <property type="term" value="F:5'-3' RNA exonuclease activity"/>
    <property type="evidence" value="ECO:0007669"/>
    <property type="project" value="TreeGrafter"/>
</dbReference>
<protein>
    <submittedName>
        <fullName evidence="2">PHP C-terminal domain protein</fullName>
    </submittedName>
</protein>
<dbReference type="STRING" id="349124.Hhal_0150"/>
<name>A1WTD2_HALHL</name>
<dbReference type="GO" id="GO:0035312">
    <property type="term" value="F:5'-3' DNA exonuclease activity"/>
    <property type="evidence" value="ECO:0007669"/>
    <property type="project" value="TreeGrafter"/>
</dbReference>
<dbReference type="RefSeq" id="WP_011812967.1">
    <property type="nucleotide sequence ID" value="NC_008789.1"/>
</dbReference>
<evidence type="ECO:0000313" key="2">
    <source>
        <dbReference type="EMBL" id="ABM60944.1"/>
    </source>
</evidence>
<reference evidence="2 3" key="2">
    <citation type="journal article" date="2013" name="Stand. Genomic Sci.">
        <title>Complete genome sequence of Halorhodospira halophila SL1.</title>
        <authorList>
            <person name="Challacombe J.F."/>
            <person name="Majid S."/>
            <person name="Deole R."/>
            <person name="Brettin T.S."/>
            <person name="Bruce D."/>
            <person name="Delano S.F."/>
            <person name="Detter J.C."/>
            <person name="Gleasner C.D."/>
            <person name="Han C.S."/>
            <person name="Misra M."/>
            <person name="Reitenga K.G."/>
            <person name="Mikhailova N."/>
            <person name="Woyke T."/>
            <person name="Pitluck S."/>
            <person name="Nolan M."/>
            <person name="Land M.L."/>
            <person name="Saunders E."/>
            <person name="Tapia R."/>
            <person name="Lapidus A."/>
            <person name="Ivanova N."/>
            <person name="Hoff W.D."/>
        </authorList>
    </citation>
    <scope>NUCLEOTIDE SEQUENCE [LARGE SCALE GENOMIC DNA]</scope>
    <source>
        <strain evidence="3">DSM 244 / SL1</strain>
    </source>
</reference>
<reference evidence="3" key="1">
    <citation type="submission" date="2006-12" db="EMBL/GenBank/DDBJ databases">
        <title>Complete sequence of Halorhodospira halophila SL1.</title>
        <authorList>
            <consortium name="US DOE Joint Genome Institute"/>
            <person name="Copeland A."/>
            <person name="Lucas S."/>
            <person name="Lapidus A."/>
            <person name="Barry K."/>
            <person name="Detter J.C."/>
            <person name="Glavina del Rio T."/>
            <person name="Hammon N."/>
            <person name="Israni S."/>
            <person name="Dalin E."/>
            <person name="Tice H."/>
            <person name="Pitluck S."/>
            <person name="Saunders E."/>
            <person name="Brettin T."/>
            <person name="Bruce D."/>
            <person name="Han C."/>
            <person name="Tapia R."/>
            <person name="Schmutz J."/>
            <person name="Larimer F."/>
            <person name="Land M."/>
            <person name="Hauser L."/>
            <person name="Kyrpides N."/>
            <person name="Mikhailova N."/>
            <person name="Hoff W."/>
            <person name="Richardson P."/>
        </authorList>
    </citation>
    <scope>NUCLEOTIDE SEQUENCE [LARGE SCALE GENOMIC DNA]</scope>
    <source>
        <strain evidence="3">DSM 244 / SL1</strain>
    </source>
</reference>
<proteinExistence type="predicted"/>
<evidence type="ECO:0000259" key="1">
    <source>
        <dbReference type="SMART" id="SM00481"/>
    </source>
</evidence>
<dbReference type="KEGG" id="hha:Hhal_0150"/>
<dbReference type="SMART" id="SM00481">
    <property type="entry name" value="POLIIIAc"/>
    <property type="match status" value="1"/>
</dbReference>
<dbReference type="PANTHER" id="PTHR42924">
    <property type="entry name" value="EXONUCLEASE"/>
    <property type="match status" value="1"/>
</dbReference>
<dbReference type="AlphaFoldDB" id="A1WTD2"/>
<dbReference type="OrthoDB" id="9804333at2"/>
<organism evidence="2 3">
    <name type="scientific">Halorhodospira halophila (strain DSM 244 / SL1)</name>
    <name type="common">Ectothiorhodospira halophila (strain DSM 244 / SL1)</name>
    <dbReference type="NCBI Taxonomy" id="349124"/>
    <lineage>
        <taxon>Bacteria</taxon>
        <taxon>Pseudomonadati</taxon>
        <taxon>Pseudomonadota</taxon>
        <taxon>Gammaproteobacteria</taxon>
        <taxon>Chromatiales</taxon>
        <taxon>Ectothiorhodospiraceae</taxon>
        <taxon>Halorhodospira</taxon>
    </lineage>
</organism>
<dbReference type="InterPro" id="IPR004013">
    <property type="entry name" value="PHP_dom"/>
</dbReference>
<keyword evidence="3" id="KW-1185">Reference proteome</keyword>
<feature type="domain" description="Polymerase/histidinol phosphatase N-terminal" evidence="1">
    <location>
        <begin position="5"/>
        <end position="70"/>
    </location>
</feature>
<sequence>MSACQDLHCHSSASDGHLAPAAVVHRAAERGVETLALTDHDTVAGIEEARAAAAPLGLRLVAGLELSVLWQGRTFHVVGLGVDPDEPGLKAGLAQMQRARQLRGEAIGERLERAGLSGAREGARAAAGAADITRAHYARWMVDNGKVRGYEEAFRRYLRRGRVGYVHGDWVAMEEGIEWIRGAGGIAVLAHPLGYDLTGAWIRRVLDAFAAAGGEGMEVSCGTSPEPRQVQQLGGWCRRYRLLASIGSDFHGPGHPSRELGAAPPLPGDLPTVLEALTERGC</sequence>
<gene>
    <name evidence="2" type="ordered locus">Hhal_0150</name>
</gene>
<dbReference type="SUPFAM" id="SSF89550">
    <property type="entry name" value="PHP domain-like"/>
    <property type="match status" value="1"/>
</dbReference>